<keyword evidence="1" id="KW-0812">Transmembrane</keyword>
<organism evidence="2 3">
    <name type="scientific">Sordaria brevicollis</name>
    <dbReference type="NCBI Taxonomy" id="83679"/>
    <lineage>
        <taxon>Eukaryota</taxon>
        <taxon>Fungi</taxon>
        <taxon>Dikarya</taxon>
        <taxon>Ascomycota</taxon>
        <taxon>Pezizomycotina</taxon>
        <taxon>Sordariomycetes</taxon>
        <taxon>Sordariomycetidae</taxon>
        <taxon>Sordariales</taxon>
        <taxon>Sordariaceae</taxon>
        <taxon>Sordaria</taxon>
    </lineage>
</organism>
<comment type="caution">
    <text evidence="2">The sequence shown here is derived from an EMBL/GenBank/DDBJ whole genome shotgun (WGS) entry which is preliminary data.</text>
</comment>
<evidence type="ECO:0000313" key="3">
    <source>
        <dbReference type="Proteomes" id="UP001281003"/>
    </source>
</evidence>
<dbReference type="EMBL" id="JAUTDP010000001">
    <property type="protein sequence ID" value="KAK3402937.1"/>
    <property type="molecule type" value="Genomic_DNA"/>
</dbReference>
<evidence type="ECO:0000313" key="2">
    <source>
        <dbReference type="EMBL" id="KAK3402937.1"/>
    </source>
</evidence>
<feature type="transmembrane region" description="Helical" evidence="1">
    <location>
        <begin position="25"/>
        <end position="44"/>
    </location>
</feature>
<keyword evidence="1" id="KW-0472">Membrane</keyword>
<evidence type="ECO:0000256" key="1">
    <source>
        <dbReference type="SAM" id="Phobius"/>
    </source>
</evidence>
<accession>A0AAE0UG55</accession>
<protein>
    <submittedName>
        <fullName evidence="2">Uncharacterized protein</fullName>
    </submittedName>
</protein>
<proteinExistence type="predicted"/>
<reference evidence="2" key="1">
    <citation type="journal article" date="2023" name="Mol. Phylogenet. Evol.">
        <title>Genome-scale phylogeny and comparative genomics of the fungal order Sordariales.</title>
        <authorList>
            <person name="Hensen N."/>
            <person name="Bonometti L."/>
            <person name="Westerberg I."/>
            <person name="Brannstrom I.O."/>
            <person name="Guillou S."/>
            <person name="Cros-Aarteil S."/>
            <person name="Calhoun S."/>
            <person name="Haridas S."/>
            <person name="Kuo A."/>
            <person name="Mondo S."/>
            <person name="Pangilinan J."/>
            <person name="Riley R."/>
            <person name="LaButti K."/>
            <person name="Andreopoulos B."/>
            <person name="Lipzen A."/>
            <person name="Chen C."/>
            <person name="Yan M."/>
            <person name="Daum C."/>
            <person name="Ng V."/>
            <person name="Clum A."/>
            <person name="Steindorff A."/>
            <person name="Ohm R.A."/>
            <person name="Martin F."/>
            <person name="Silar P."/>
            <person name="Natvig D.O."/>
            <person name="Lalanne C."/>
            <person name="Gautier V."/>
            <person name="Ament-Velasquez S.L."/>
            <person name="Kruys A."/>
            <person name="Hutchinson M.I."/>
            <person name="Powell A.J."/>
            <person name="Barry K."/>
            <person name="Miller A.N."/>
            <person name="Grigoriev I.V."/>
            <person name="Debuchy R."/>
            <person name="Gladieux P."/>
            <person name="Hiltunen Thoren M."/>
            <person name="Johannesson H."/>
        </authorList>
    </citation>
    <scope>NUCLEOTIDE SEQUENCE</scope>
    <source>
        <strain evidence="2">FGSC 1904</strain>
    </source>
</reference>
<sequence>MFWPKFNVRFPRFVCPVWVPDWVQVFPWFFGTGPVLGGLIGLVLHPAVFVTSLHHPVDNWGFWIYTDPSTTGMIIANAESGWWMWGIERVARTCSGSGARKEFR</sequence>
<dbReference type="AlphaFoldDB" id="A0AAE0UG55"/>
<reference evidence="2" key="2">
    <citation type="submission" date="2023-07" db="EMBL/GenBank/DDBJ databases">
        <authorList>
            <consortium name="Lawrence Berkeley National Laboratory"/>
            <person name="Haridas S."/>
            <person name="Hensen N."/>
            <person name="Bonometti L."/>
            <person name="Westerberg I."/>
            <person name="Brannstrom I.O."/>
            <person name="Guillou S."/>
            <person name="Cros-Aarteil S."/>
            <person name="Calhoun S."/>
            <person name="Kuo A."/>
            <person name="Mondo S."/>
            <person name="Pangilinan J."/>
            <person name="Riley R."/>
            <person name="LaButti K."/>
            <person name="Andreopoulos B."/>
            <person name="Lipzen A."/>
            <person name="Chen C."/>
            <person name="Yanf M."/>
            <person name="Daum C."/>
            <person name="Ng V."/>
            <person name="Clum A."/>
            <person name="Steindorff A."/>
            <person name="Ohm R."/>
            <person name="Martin F."/>
            <person name="Silar P."/>
            <person name="Natvig D."/>
            <person name="Lalanne C."/>
            <person name="Gautier V."/>
            <person name="Ament-velasquez S.L."/>
            <person name="Kruys A."/>
            <person name="Hutchinson M.I."/>
            <person name="Powell A.J."/>
            <person name="Barry K."/>
            <person name="Miller A.N."/>
            <person name="Grigoriev I.V."/>
            <person name="Debuchy R."/>
            <person name="Gladieux P."/>
            <person name="Thoren M.H."/>
            <person name="Johannesson H."/>
        </authorList>
    </citation>
    <scope>NUCLEOTIDE SEQUENCE</scope>
    <source>
        <strain evidence="2">FGSC 1904</strain>
    </source>
</reference>
<gene>
    <name evidence="2" type="ORF">B0T20DRAFT_388614</name>
</gene>
<dbReference type="Proteomes" id="UP001281003">
    <property type="component" value="Unassembled WGS sequence"/>
</dbReference>
<name>A0AAE0UG55_SORBR</name>
<keyword evidence="3" id="KW-1185">Reference proteome</keyword>
<keyword evidence="1" id="KW-1133">Transmembrane helix</keyword>